<feature type="non-terminal residue" evidence="12">
    <location>
        <position position="1"/>
    </location>
</feature>
<keyword evidence="3" id="KW-0677">Repeat</keyword>
<evidence type="ECO:0000256" key="3">
    <source>
        <dbReference type="ARBA" id="ARBA00022737"/>
    </source>
</evidence>
<dbReference type="PROSITE" id="PS00028">
    <property type="entry name" value="ZINC_FINGER_C2H2_1"/>
    <property type="match status" value="3"/>
</dbReference>
<proteinExistence type="predicted"/>
<evidence type="ECO:0000313" key="13">
    <source>
        <dbReference type="Proteomes" id="UP001432027"/>
    </source>
</evidence>
<evidence type="ECO:0000256" key="10">
    <source>
        <dbReference type="PROSITE-ProRule" id="PRU00042"/>
    </source>
</evidence>
<dbReference type="Gene3D" id="3.30.160.60">
    <property type="entry name" value="Classic Zinc Finger"/>
    <property type="match status" value="2"/>
</dbReference>
<dbReference type="GO" id="GO:0003677">
    <property type="term" value="F:DNA binding"/>
    <property type="evidence" value="ECO:0007669"/>
    <property type="project" value="UniProtKB-KW"/>
</dbReference>
<comment type="subcellular location">
    <subcellularLocation>
        <location evidence="1">Nucleus</location>
    </subcellularLocation>
</comment>
<feature type="domain" description="C2H2-type" evidence="11">
    <location>
        <begin position="79"/>
        <end position="105"/>
    </location>
</feature>
<dbReference type="GO" id="GO:0000981">
    <property type="term" value="F:DNA-binding transcription factor activity, RNA polymerase II-specific"/>
    <property type="evidence" value="ECO:0007669"/>
    <property type="project" value="TreeGrafter"/>
</dbReference>
<evidence type="ECO:0000256" key="2">
    <source>
        <dbReference type="ARBA" id="ARBA00022723"/>
    </source>
</evidence>
<dbReference type="PROSITE" id="PS50157">
    <property type="entry name" value="ZINC_FINGER_C2H2_2"/>
    <property type="match status" value="3"/>
</dbReference>
<dbReference type="GO" id="GO:0008270">
    <property type="term" value="F:zinc ion binding"/>
    <property type="evidence" value="ECO:0007669"/>
    <property type="project" value="UniProtKB-KW"/>
</dbReference>
<dbReference type="InterPro" id="IPR013087">
    <property type="entry name" value="Znf_C2H2_type"/>
</dbReference>
<keyword evidence="6" id="KW-0805">Transcription regulation</keyword>
<keyword evidence="2" id="KW-0479">Metal-binding</keyword>
<accession>A0AAV5SG52</accession>
<feature type="non-terminal residue" evidence="12">
    <location>
        <position position="105"/>
    </location>
</feature>
<dbReference type="Proteomes" id="UP001432027">
    <property type="component" value="Unassembled WGS sequence"/>
</dbReference>
<dbReference type="PANTHER" id="PTHR24394">
    <property type="entry name" value="ZINC FINGER PROTEIN"/>
    <property type="match status" value="1"/>
</dbReference>
<keyword evidence="9" id="KW-0539">Nucleus</keyword>
<dbReference type="PANTHER" id="PTHR24394:SF44">
    <property type="entry name" value="ZINC FINGER PROTEIN 271-LIKE"/>
    <property type="match status" value="1"/>
</dbReference>
<keyword evidence="4 10" id="KW-0863">Zinc-finger</keyword>
<feature type="domain" description="C2H2-type" evidence="11">
    <location>
        <begin position="9"/>
        <end position="36"/>
    </location>
</feature>
<keyword evidence="5" id="KW-0862">Zinc</keyword>
<evidence type="ECO:0000256" key="6">
    <source>
        <dbReference type="ARBA" id="ARBA00023015"/>
    </source>
</evidence>
<gene>
    <name evidence="12" type="ORF">PENTCL1PPCAC_1838</name>
</gene>
<dbReference type="InterPro" id="IPR036236">
    <property type="entry name" value="Znf_C2H2_sf"/>
</dbReference>
<dbReference type="SUPFAM" id="SSF57667">
    <property type="entry name" value="beta-beta-alpha zinc fingers"/>
    <property type="match status" value="2"/>
</dbReference>
<evidence type="ECO:0000256" key="4">
    <source>
        <dbReference type="ARBA" id="ARBA00022771"/>
    </source>
</evidence>
<evidence type="ECO:0000256" key="7">
    <source>
        <dbReference type="ARBA" id="ARBA00023125"/>
    </source>
</evidence>
<dbReference type="FunFam" id="3.30.160.60:FF:000045">
    <property type="entry name" value="ZFP69 zinc finger protein B"/>
    <property type="match status" value="1"/>
</dbReference>
<evidence type="ECO:0000256" key="1">
    <source>
        <dbReference type="ARBA" id="ARBA00004123"/>
    </source>
</evidence>
<sequence length="105" mass="12441">DDVDASLPFKCEDCPSRFSQLIILTRHKRCHLSDDDPNKKEFQCEFCGQYCFGYNLLKSHKQTHLDENDPQQAEIKRPFKCKECDKAFRNVHIYNEHMLMHTGAY</sequence>
<dbReference type="AlphaFoldDB" id="A0AAV5SG52"/>
<evidence type="ECO:0000313" key="12">
    <source>
        <dbReference type="EMBL" id="GMS79663.1"/>
    </source>
</evidence>
<protein>
    <recommendedName>
        <fullName evidence="11">C2H2-type domain-containing protein</fullName>
    </recommendedName>
</protein>
<dbReference type="FunFam" id="3.30.160.60:FF:000322">
    <property type="entry name" value="GDNF-inducible zinc finger protein 1"/>
    <property type="match status" value="1"/>
</dbReference>
<reference evidence="12" key="1">
    <citation type="submission" date="2023-10" db="EMBL/GenBank/DDBJ databases">
        <title>Genome assembly of Pristionchus species.</title>
        <authorList>
            <person name="Yoshida K."/>
            <person name="Sommer R.J."/>
        </authorList>
    </citation>
    <scope>NUCLEOTIDE SEQUENCE</scope>
    <source>
        <strain evidence="12">RS0144</strain>
    </source>
</reference>
<dbReference type="GO" id="GO:0005634">
    <property type="term" value="C:nucleus"/>
    <property type="evidence" value="ECO:0007669"/>
    <property type="project" value="UniProtKB-SubCell"/>
</dbReference>
<dbReference type="Pfam" id="PF00096">
    <property type="entry name" value="zf-C2H2"/>
    <property type="match status" value="1"/>
</dbReference>
<keyword evidence="7" id="KW-0238">DNA-binding</keyword>
<comment type="caution">
    <text evidence="12">The sequence shown here is derived from an EMBL/GenBank/DDBJ whole genome shotgun (WGS) entry which is preliminary data.</text>
</comment>
<dbReference type="EMBL" id="BTSX01000001">
    <property type="protein sequence ID" value="GMS79663.1"/>
    <property type="molecule type" value="Genomic_DNA"/>
</dbReference>
<keyword evidence="8" id="KW-0804">Transcription</keyword>
<evidence type="ECO:0000256" key="9">
    <source>
        <dbReference type="ARBA" id="ARBA00023242"/>
    </source>
</evidence>
<evidence type="ECO:0000256" key="8">
    <source>
        <dbReference type="ARBA" id="ARBA00023163"/>
    </source>
</evidence>
<evidence type="ECO:0000256" key="5">
    <source>
        <dbReference type="ARBA" id="ARBA00022833"/>
    </source>
</evidence>
<name>A0AAV5SG52_9BILA</name>
<feature type="domain" description="C2H2-type" evidence="11">
    <location>
        <begin position="42"/>
        <end position="69"/>
    </location>
</feature>
<organism evidence="12 13">
    <name type="scientific">Pristionchus entomophagus</name>
    <dbReference type="NCBI Taxonomy" id="358040"/>
    <lineage>
        <taxon>Eukaryota</taxon>
        <taxon>Metazoa</taxon>
        <taxon>Ecdysozoa</taxon>
        <taxon>Nematoda</taxon>
        <taxon>Chromadorea</taxon>
        <taxon>Rhabditida</taxon>
        <taxon>Rhabditina</taxon>
        <taxon>Diplogasteromorpha</taxon>
        <taxon>Diplogasteroidea</taxon>
        <taxon>Neodiplogasteridae</taxon>
        <taxon>Pristionchus</taxon>
    </lineage>
</organism>
<evidence type="ECO:0000259" key="11">
    <source>
        <dbReference type="PROSITE" id="PS50157"/>
    </source>
</evidence>
<keyword evidence="13" id="KW-1185">Reference proteome</keyword>
<dbReference type="SMART" id="SM00355">
    <property type="entry name" value="ZnF_C2H2"/>
    <property type="match status" value="3"/>
</dbReference>